<dbReference type="RefSeq" id="WP_162638504.1">
    <property type="nucleotide sequence ID" value="NZ_CP048286.1"/>
</dbReference>
<dbReference type="PANTHER" id="PTHR44942:SF4">
    <property type="entry name" value="METHYLTRANSFERASE TYPE 11 DOMAIN-CONTAINING PROTEIN"/>
    <property type="match status" value="1"/>
</dbReference>
<reference evidence="4 5" key="1">
    <citation type="submission" date="2020-02" db="EMBL/GenBank/DDBJ databases">
        <title>Paenibacillus sp. nov., isolated from rhizosphere soil of tomato.</title>
        <authorList>
            <person name="Weon H.-Y."/>
            <person name="Lee S.A."/>
        </authorList>
    </citation>
    <scope>NUCLEOTIDE SEQUENCE [LARGE SCALE GENOMIC DNA]</scope>
    <source>
        <strain evidence="4 5">14171R-81</strain>
    </source>
</reference>
<dbReference type="InterPro" id="IPR041698">
    <property type="entry name" value="Methyltransf_25"/>
</dbReference>
<proteinExistence type="predicted"/>
<evidence type="ECO:0000313" key="4">
    <source>
        <dbReference type="EMBL" id="QHW29935.1"/>
    </source>
</evidence>
<dbReference type="InterPro" id="IPR051052">
    <property type="entry name" value="Diverse_substrate_MTase"/>
</dbReference>
<dbReference type="SUPFAM" id="SSF53335">
    <property type="entry name" value="S-adenosyl-L-methionine-dependent methyltransferases"/>
    <property type="match status" value="1"/>
</dbReference>
<dbReference type="Pfam" id="PF13649">
    <property type="entry name" value="Methyltransf_25"/>
    <property type="match status" value="1"/>
</dbReference>
<accession>A0A6C0NUS4</accession>
<organism evidence="4 5">
    <name type="scientific">Paenibacillus rhizovicinus</name>
    <dbReference type="NCBI Taxonomy" id="2704463"/>
    <lineage>
        <taxon>Bacteria</taxon>
        <taxon>Bacillati</taxon>
        <taxon>Bacillota</taxon>
        <taxon>Bacilli</taxon>
        <taxon>Bacillales</taxon>
        <taxon>Paenibacillaceae</taxon>
        <taxon>Paenibacillus</taxon>
    </lineage>
</organism>
<dbReference type="CDD" id="cd02440">
    <property type="entry name" value="AdoMet_MTases"/>
    <property type="match status" value="1"/>
</dbReference>
<evidence type="ECO:0000313" key="5">
    <source>
        <dbReference type="Proteomes" id="UP000479114"/>
    </source>
</evidence>
<keyword evidence="5" id="KW-1185">Reference proteome</keyword>
<evidence type="ECO:0000256" key="1">
    <source>
        <dbReference type="ARBA" id="ARBA00022603"/>
    </source>
</evidence>
<keyword evidence="2 4" id="KW-0808">Transferase</keyword>
<keyword evidence="1 4" id="KW-0489">Methyltransferase</keyword>
<evidence type="ECO:0000259" key="3">
    <source>
        <dbReference type="Pfam" id="PF13649"/>
    </source>
</evidence>
<evidence type="ECO:0000256" key="2">
    <source>
        <dbReference type="ARBA" id="ARBA00022679"/>
    </source>
</evidence>
<dbReference type="AlphaFoldDB" id="A0A6C0NUS4"/>
<name>A0A6C0NUS4_9BACL</name>
<dbReference type="PANTHER" id="PTHR44942">
    <property type="entry name" value="METHYLTRANSF_11 DOMAIN-CONTAINING PROTEIN"/>
    <property type="match status" value="1"/>
</dbReference>
<dbReference type="InterPro" id="IPR029063">
    <property type="entry name" value="SAM-dependent_MTases_sf"/>
</dbReference>
<dbReference type="GO" id="GO:0032259">
    <property type="term" value="P:methylation"/>
    <property type="evidence" value="ECO:0007669"/>
    <property type="project" value="UniProtKB-KW"/>
</dbReference>
<protein>
    <submittedName>
        <fullName evidence="4">Class I SAM-dependent methyltransferase</fullName>
    </submittedName>
</protein>
<gene>
    <name evidence="4" type="ORF">GZH47_03180</name>
</gene>
<dbReference type="Gene3D" id="3.40.50.150">
    <property type="entry name" value="Vaccinia Virus protein VP39"/>
    <property type="match status" value="1"/>
</dbReference>
<dbReference type="GO" id="GO:0008168">
    <property type="term" value="F:methyltransferase activity"/>
    <property type="evidence" value="ECO:0007669"/>
    <property type="project" value="UniProtKB-KW"/>
</dbReference>
<dbReference type="EMBL" id="CP048286">
    <property type="protein sequence ID" value="QHW29935.1"/>
    <property type="molecule type" value="Genomic_DNA"/>
</dbReference>
<feature type="domain" description="Methyltransferase" evidence="3">
    <location>
        <begin position="43"/>
        <end position="133"/>
    </location>
</feature>
<sequence length="253" mass="28620">MPAEMRETFNEVAALYDQVRNHYPGQLFEDLFAWTDLPARARVLEIGAGTGIATLPLAEHGCRITAIELGAEMADIARAKLAGFPDVEIVTAPFETWEAPEEPYDLVVSATAIHWIDPGMRWKKPAALLRRGGHVAVLNYVHAEGGDRLFFDQVQRCYDMFMPAGKPSNNNPYGQEIAMSGYYDEPRVQAYMTEESYDREDYIRLISTYSNHRMLDEAARGQLFACIGSLIDNDYNGTIRKCYRNELIVARKK</sequence>
<dbReference type="KEGG" id="prz:GZH47_03180"/>
<dbReference type="Proteomes" id="UP000479114">
    <property type="component" value="Chromosome"/>
</dbReference>